<keyword evidence="1" id="KW-0732">Signal</keyword>
<dbReference type="EMBL" id="CP157484">
    <property type="protein sequence ID" value="XBO37803.1"/>
    <property type="molecule type" value="Genomic_DNA"/>
</dbReference>
<feature type="signal peptide" evidence="1">
    <location>
        <begin position="1"/>
        <end position="21"/>
    </location>
</feature>
<organism evidence="2">
    <name type="scientific">Alsobacter sp. KACC 23698</name>
    <dbReference type="NCBI Taxonomy" id="3149229"/>
    <lineage>
        <taxon>Bacteria</taxon>
        <taxon>Pseudomonadati</taxon>
        <taxon>Pseudomonadota</taxon>
        <taxon>Alphaproteobacteria</taxon>
        <taxon>Hyphomicrobiales</taxon>
        <taxon>Alsobacteraceae</taxon>
        <taxon>Alsobacter</taxon>
    </lineage>
</organism>
<accession>A0AAU7JC02</accession>
<evidence type="ECO:0000256" key="1">
    <source>
        <dbReference type="SAM" id="SignalP"/>
    </source>
</evidence>
<sequence>MRTFLLTAAFVCAPLIPAVLARSAPEPRGPVAVVVNPFRAEGALGVVAAADGRVVRLGRWPFIAVAETDGPDAEDGAFRDRLSAAGAWLVLDPLGLGACLEPRGAAS</sequence>
<dbReference type="AlphaFoldDB" id="A0AAU7JC02"/>
<feature type="chain" id="PRO_5043975086" evidence="1">
    <location>
        <begin position="22"/>
        <end position="107"/>
    </location>
</feature>
<gene>
    <name evidence="2" type="ORF">ABEG18_19065</name>
</gene>
<reference evidence="2" key="1">
    <citation type="submission" date="2024-05" db="EMBL/GenBank/DDBJ databases">
        <authorList>
            <person name="Kim S."/>
            <person name="Heo J."/>
            <person name="Choi H."/>
            <person name="Choi Y."/>
            <person name="Kwon S.-W."/>
            <person name="Kim Y."/>
        </authorList>
    </citation>
    <scope>NUCLEOTIDE SEQUENCE</scope>
    <source>
        <strain evidence="2">KACC 23698</strain>
    </source>
</reference>
<name>A0AAU7JC02_9HYPH</name>
<proteinExistence type="predicted"/>
<evidence type="ECO:0000313" key="2">
    <source>
        <dbReference type="EMBL" id="XBO37803.1"/>
    </source>
</evidence>
<protein>
    <submittedName>
        <fullName evidence="2">Uncharacterized protein</fullName>
    </submittedName>
</protein>
<dbReference type="RefSeq" id="WP_406854631.1">
    <property type="nucleotide sequence ID" value="NZ_CP157484.1"/>
</dbReference>